<dbReference type="AlphaFoldDB" id="A0A6J4Q4U0"/>
<dbReference type="SUPFAM" id="SSF56112">
    <property type="entry name" value="Protein kinase-like (PK-like)"/>
    <property type="match status" value="1"/>
</dbReference>
<keyword evidence="2" id="KW-0418">Kinase</keyword>
<evidence type="ECO:0000313" key="3">
    <source>
        <dbReference type="EMBL" id="CAA9434658.1"/>
    </source>
</evidence>
<name>A0A6J4Q4U0_9BACT</name>
<dbReference type="PANTHER" id="PTHR12149">
    <property type="entry name" value="FRUCTOSAMINE 3 KINASE-RELATED PROTEIN"/>
    <property type="match status" value="1"/>
</dbReference>
<dbReference type="Gene3D" id="3.30.200.20">
    <property type="entry name" value="Phosphorylase Kinase, domain 1"/>
    <property type="match status" value="1"/>
</dbReference>
<evidence type="ECO:0008006" key="4">
    <source>
        <dbReference type="Google" id="ProtNLM"/>
    </source>
</evidence>
<organism evidence="3">
    <name type="scientific">uncultured Phycisphaerae bacterium</name>
    <dbReference type="NCBI Taxonomy" id="904963"/>
    <lineage>
        <taxon>Bacteria</taxon>
        <taxon>Pseudomonadati</taxon>
        <taxon>Planctomycetota</taxon>
        <taxon>Phycisphaerae</taxon>
        <taxon>environmental samples</taxon>
    </lineage>
</organism>
<dbReference type="InterPro" id="IPR016477">
    <property type="entry name" value="Fructo-/Ketosamine-3-kinase"/>
</dbReference>
<dbReference type="InterPro" id="IPR011009">
    <property type="entry name" value="Kinase-like_dom_sf"/>
</dbReference>
<dbReference type="Pfam" id="PF03881">
    <property type="entry name" value="Fructosamin_kin"/>
    <property type="match status" value="1"/>
</dbReference>
<dbReference type="PANTHER" id="PTHR12149:SF8">
    <property type="entry name" value="PROTEIN-RIBULOSAMINE 3-KINASE"/>
    <property type="match status" value="1"/>
</dbReference>
<gene>
    <name evidence="3" type="ORF">AVDCRST_MAG64-3729</name>
</gene>
<keyword evidence="2" id="KW-0808">Transferase</keyword>
<proteinExistence type="inferred from homology"/>
<evidence type="ECO:0000256" key="1">
    <source>
        <dbReference type="ARBA" id="ARBA00009460"/>
    </source>
</evidence>
<dbReference type="GO" id="GO:0016301">
    <property type="term" value="F:kinase activity"/>
    <property type="evidence" value="ECO:0007669"/>
    <property type="project" value="UniProtKB-UniRule"/>
</dbReference>
<dbReference type="Gene3D" id="3.90.1200.10">
    <property type="match status" value="1"/>
</dbReference>
<evidence type="ECO:0000256" key="2">
    <source>
        <dbReference type="PIRNR" id="PIRNR006221"/>
    </source>
</evidence>
<protein>
    <recommendedName>
        <fullName evidence="4">Ribulosamine/erythrulosamine 3-kinase potentially involved in protein deglycation</fullName>
    </recommendedName>
</protein>
<dbReference type="PIRSF" id="PIRSF006221">
    <property type="entry name" value="Ketosamine-3-kinase"/>
    <property type="match status" value="1"/>
</dbReference>
<accession>A0A6J4Q4U0</accession>
<dbReference type="EMBL" id="CADCUQ010000858">
    <property type="protein sequence ID" value="CAA9434658.1"/>
    <property type="molecule type" value="Genomic_DNA"/>
</dbReference>
<sequence length="309" mass="35070">MQDTDISWQVLRQVVHDWAGADAELAEVKRLDGGCVAATMALHTSRGDRAVLKLTQHRVDRAYADEAHQLGLLRAAGLPTPAVYRCETGTLDRPFSYLLMEHCEGVDLARAKAACPPEAYDALQVELAGLVQKLHATTHERYHRVTAGEPEHFDSWPKLYRTVYDPIWHEAERNGHLPPKCRKFIGKVHERLPALIGHDDCPRLLHGDLWSSNVLARPDADGRWHVSAVLDPYCKFGHAESELAYLELFHTVNGAFLRAYQGDRRLPNDYHRVRKPVYQLYEMLNHLQLFGPEYLKPTLAAAERLSHVV</sequence>
<comment type="similarity">
    <text evidence="1 2">Belongs to the fructosamine kinase family.</text>
</comment>
<reference evidence="3" key="1">
    <citation type="submission" date="2020-02" db="EMBL/GenBank/DDBJ databases">
        <authorList>
            <person name="Meier V. D."/>
        </authorList>
    </citation>
    <scope>NUCLEOTIDE SEQUENCE</scope>
    <source>
        <strain evidence="3">AVDCRST_MAG64</strain>
    </source>
</reference>